<feature type="active site" description="Proton acceptor" evidence="10">
    <location>
        <position position="66"/>
    </location>
</feature>
<evidence type="ECO:0000256" key="11">
    <source>
        <dbReference type="RuleBase" id="RU003781"/>
    </source>
</evidence>
<feature type="binding site" evidence="10">
    <location>
        <position position="66"/>
    </location>
    <ligand>
        <name>Mg(2+)</name>
        <dbReference type="ChEBI" id="CHEBI:18420"/>
    </ligand>
</feature>
<dbReference type="GO" id="GO:0046872">
    <property type="term" value="F:metal ion binding"/>
    <property type="evidence" value="ECO:0007669"/>
    <property type="project" value="UniProtKB-KW"/>
</dbReference>
<evidence type="ECO:0000256" key="6">
    <source>
        <dbReference type="ARBA" id="ARBA00022842"/>
    </source>
</evidence>
<dbReference type="GO" id="GO:0005829">
    <property type="term" value="C:cytosol"/>
    <property type="evidence" value="ECO:0007669"/>
    <property type="project" value="TreeGrafter"/>
</dbReference>
<evidence type="ECO:0000256" key="10">
    <source>
        <dbReference type="HAMAP-Rule" id="MF_01405"/>
    </source>
</evidence>
<keyword evidence="3 10" id="KW-0479">Metal-binding</keyword>
<comment type="caution">
    <text evidence="12">The sequence shown here is derived from an EMBL/GenBank/DDBJ whole genome shotgun (WGS) entry which is preliminary data.</text>
</comment>
<reference evidence="12 13" key="1">
    <citation type="submission" date="2018-10" db="EMBL/GenBank/DDBJ databases">
        <title>Genomic Encyclopedia of Archaeal and Bacterial Type Strains, Phase II (KMG-II): from individual species to whole genera.</title>
        <authorList>
            <person name="Goeker M."/>
        </authorList>
    </citation>
    <scope>NUCLEOTIDE SEQUENCE [LARGE SCALE GENOMIC DNA]</scope>
    <source>
        <strain evidence="12 13">DSM 16510</strain>
    </source>
</reference>
<dbReference type="CDD" id="cd00515">
    <property type="entry name" value="HAM1"/>
    <property type="match status" value="1"/>
</dbReference>
<evidence type="ECO:0000256" key="7">
    <source>
        <dbReference type="ARBA" id="ARBA00023080"/>
    </source>
</evidence>
<evidence type="ECO:0000256" key="4">
    <source>
        <dbReference type="ARBA" id="ARBA00022741"/>
    </source>
</evidence>
<proteinExistence type="inferred from homology"/>
<dbReference type="GO" id="GO:0036220">
    <property type="term" value="F:ITP diphosphatase activity"/>
    <property type="evidence" value="ECO:0007669"/>
    <property type="project" value="UniProtKB-UniRule"/>
</dbReference>
<dbReference type="Gene3D" id="3.90.950.10">
    <property type="match status" value="1"/>
</dbReference>
<dbReference type="OrthoDB" id="9807456at2"/>
<comment type="function">
    <text evidence="10">Pyrophosphatase that catalyzes the hydrolysis of nucleoside triphosphates to their monophosphate derivatives, with a high preference for the non-canonical purine nucleotides XTP (xanthosine triphosphate), dITP (deoxyinosine triphosphate) and ITP. Seems to function as a house-cleaning enzyme that removes non-canonical purine nucleotides from the nucleotide pool, thus preventing their incorporation into DNA/RNA and avoiding chromosomal lesions.</text>
</comment>
<dbReference type="GO" id="GO:0017111">
    <property type="term" value="F:ribonucleoside triphosphate phosphatase activity"/>
    <property type="evidence" value="ECO:0007669"/>
    <property type="project" value="InterPro"/>
</dbReference>
<evidence type="ECO:0000313" key="12">
    <source>
        <dbReference type="EMBL" id="RLJ70772.1"/>
    </source>
</evidence>
<dbReference type="HAMAP" id="MF_01405">
    <property type="entry name" value="Non_canon_purine_NTPase"/>
    <property type="match status" value="1"/>
</dbReference>
<sequence>MKLLVATTNPGKLKEIKRILEPIGLEVVEPTENIEVEETGTTFLENAYLKANAYYDKFKLPTLADDSGLVVDALGGYPGVYSSRFHEIEFGGKEPIIGSRDETNIRKLLRLMKGREDRSARFVAFVVLYFNGKGFFAEGECKGTITESPRGQGGFGYDPIFKPEGFKKTMAELSPAEKDAVSHRGKALRNMSELLSKCKL</sequence>
<dbReference type="GO" id="GO:0009117">
    <property type="term" value="P:nucleotide metabolic process"/>
    <property type="evidence" value="ECO:0007669"/>
    <property type="project" value="UniProtKB-KW"/>
</dbReference>
<dbReference type="GO" id="GO:0035870">
    <property type="term" value="F:dITP diphosphatase activity"/>
    <property type="evidence" value="ECO:0007669"/>
    <property type="project" value="UniProtKB-UniRule"/>
</dbReference>
<feature type="binding site" evidence="10">
    <location>
        <position position="67"/>
    </location>
    <ligand>
        <name>substrate</name>
    </ligand>
</feature>
<evidence type="ECO:0000256" key="3">
    <source>
        <dbReference type="ARBA" id="ARBA00022723"/>
    </source>
</evidence>
<keyword evidence="6 10" id="KW-0460">Magnesium</keyword>
<comment type="catalytic activity">
    <reaction evidence="10">
        <text>ITP + H2O = IMP + diphosphate + H(+)</text>
        <dbReference type="Rhea" id="RHEA:29399"/>
        <dbReference type="ChEBI" id="CHEBI:15377"/>
        <dbReference type="ChEBI" id="CHEBI:15378"/>
        <dbReference type="ChEBI" id="CHEBI:33019"/>
        <dbReference type="ChEBI" id="CHEBI:58053"/>
        <dbReference type="ChEBI" id="CHEBI:61402"/>
        <dbReference type="EC" id="3.6.1.66"/>
    </reaction>
</comment>
<comment type="catalytic activity">
    <reaction evidence="8 10">
        <text>dITP + H2O = dIMP + diphosphate + H(+)</text>
        <dbReference type="Rhea" id="RHEA:28342"/>
        <dbReference type="ChEBI" id="CHEBI:15377"/>
        <dbReference type="ChEBI" id="CHEBI:15378"/>
        <dbReference type="ChEBI" id="CHEBI:33019"/>
        <dbReference type="ChEBI" id="CHEBI:61194"/>
        <dbReference type="ChEBI" id="CHEBI:61382"/>
        <dbReference type="EC" id="3.6.1.66"/>
    </reaction>
</comment>
<dbReference type="InterPro" id="IPR002637">
    <property type="entry name" value="RdgB/HAM1"/>
</dbReference>
<dbReference type="SUPFAM" id="SSF52972">
    <property type="entry name" value="ITPase-like"/>
    <property type="match status" value="1"/>
</dbReference>
<feature type="binding site" evidence="10">
    <location>
        <begin position="155"/>
        <end position="158"/>
    </location>
    <ligand>
        <name>substrate</name>
    </ligand>
</feature>
<keyword evidence="4 10" id="KW-0547">Nucleotide-binding</keyword>
<evidence type="ECO:0000256" key="1">
    <source>
        <dbReference type="ARBA" id="ARBA00008023"/>
    </source>
</evidence>
<dbReference type="RefSeq" id="WP_121013152.1">
    <property type="nucleotide sequence ID" value="NZ_RCCJ01000001.1"/>
</dbReference>
<dbReference type="EMBL" id="RCCJ01000001">
    <property type="protein sequence ID" value="RLJ70772.1"/>
    <property type="molecule type" value="Genomic_DNA"/>
</dbReference>
<keyword evidence="7 10" id="KW-0546">Nucleotide metabolism</keyword>
<organism evidence="12 13">
    <name type="scientific">Hydrogenivirga caldilitoris</name>
    <dbReference type="NCBI Taxonomy" id="246264"/>
    <lineage>
        <taxon>Bacteria</taxon>
        <taxon>Pseudomonadati</taxon>
        <taxon>Aquificota</taxon>
        <taxon>Aquificia</taxon>
        <taxon>Aquificales</taxon>
        <taxon>Aquificaceae</taxon>
        <taxon>Hydrogenivirga</taxon>
    </lineage>
</organism>
<keyword evidence="5 10" id="KW-0378">Hydrolase</keyword>
<feature type="binding site" evidence="10">
    <location>
        <position position="37"/>
    </location>
    <ligand>
        <name>Mg(2+)</name>
        <dbReference type="ChEBI" id="CHEBI:18420"/>
    </ligand>
</feature>
<evidence type="ECO:0000256" key="9">
    <source>
        <dbReference type="ARBA" id="ARBA00052017"/>
    </source>
</evidence>
<dbReference type="EC" id="3.6.1.66" evidence="10"/>
<comment type="similarity">
    <text evidence="1 10 11">Belongs to the HAM1 NTPase family.</text>
</comment>
<feature type="binding site" evidence="10">
    <location>
        <begin position="7"/>
        <end position="12"/>
    </location>
    <ligand>
        <name>substrate</name>
    </ligand>
</feature>
<comment type="subunit">
    <text evidence="2 10">Homodimer.</text>
</comment>
<keyword evidence="13" id="KW-1185">Reference proteome</keyword>
<evidence type="ECO:0000313" key="13">
    <source>
        <dbReference type="Proteomes" id="UP000267841"/>
    </source>
</evidence>
<dbReference type="FunFam" id="3.90.950.10:FF:000001">
    <property type="entry name" value="dITP/XTP pyrophosphatase"/>
    <property type="match status" value="1"/>
</dbReference>
<accession>A0A497XUE9</accession>
<dbReference type="InterPro" id="IPR029001">
    <property type="entry name" value="ITPase-like_fam"/>
</dbReference>
<feature type="binding site" evidence="10">
    <location>
        <position position="178"/>
    </location>
    <ligand>
        <name>substrate</name>
    </ligand>
</feature>
<dbReference type="GO" id="GO:0000166">
    <property type="term" value="F:nucleotide binding"/>
    <property type="evidence" value="ECO:0007669"/>
    <property type="project" value="UniProtKB-KW"/>
</dbReference>
<comment type="catalytic activity">
    <reaction evidence="9 10">
        <text>XTP + H2O = XMP + diphosphate + H(+)</text>
        <dbReference type="Rhea" id="RHEA:28610"/>
        <dbReference type="ChEBI" id="CHEBI:15377"/>
        <dbReference type="ChEBI" id="CHEBI:15378"/>
        <dbReference type="ChEBI" id="CHEBI:33019"/>
        <dbReference type="ChEBI" id="CHEBI:57464"/>
        <dbReference type="ChEBI" id="CHEBI:61314"/>
        <dbReference type="EC" id="3.6.1.66"/>
    </reaction>
</comment>
<evidence type="ECO:0000256" key="5">
    <source>
        <dbReference type="ARBA" id="ARBA00022801"/>
    </source>
</evidence>
<gene>
    <name evidence="12" type="ORF">BCF55_1055</name>
</gene>
<dbReference type="PANTHER" id="PTHR11067:SF9">
    <property type="entry name" value="INOSINE TRIPHOSPHATE PYROPHOSPHATASE"/>
    <property type="match status" value="1"/>
</dbReference>
<evidence type="ECO:0000256" key="2">
    <source>
        <dbReference type="ARBA" id="ARBA00011738"/>
    </source>
</evidence>
<dbReference type="NCBIfam" id="TIGR00042">
    <property type="entry name" value="RdgB/HAM1 family non-canonical purine NTP pyrophosphatase"/>
    <property type="match status" value="1"/>
</dbReference>
<feature type="binding site" evidence="10">
    <location>
        <begin position="183"/>
        <end position="184"/>
    </location>
    <ligand>
        <name>substrate</name>
    </ligand>
</feature>
<protein>
    <recommendedName>
        <fullName evidence="10">dITP/XTP pyrophosphatase</fullName>
        <ecNumber evidence="10">3.6.1.66</ecNumber>
    </recommendedName>
    <alternativeName>
        <fullName evidence="10">Non-canonical purine NTP pyrophosphatase</fullName>
    </alternativeName>
    <alternativeName>
        <fullName evidence="10">Non-standard purine NTP pyrophosphatase</fullName>
    </alternativeName>
    <alternativeName>
        <fullName evidence="10">Nucleoside-triphosphate diphosphatase</fullName>
    </alternativeName>
    <alternativeName>
        <fullName evidence="10">Nucleoside-triphosphate pyrophosphatase</fullName>
        <shortName evidence="10">NTPase</shortName>
    </alternativeName>
</protein>
<dbReference type="GO" id="GO:0009146">
    <property type="term" value="P:purine nucleoside triphosphate catabolic process"/>
    <property type="evidence" value="ECO:0007669"/>
    <property type="project" value="UniProtKB-UniRule"/>
</dbReference>
<dbReference type="Proteomes" id="UP000267841">
    <property type="component" value="Unassembled WGS sequence"/>
</dbReference>
<evidence type="ECO:0000256" key="8">
    <source>
        <dbReference type="ARBA" id="ARBA00051875"/>
    </source>
</evidence>
<dbReference type="InterPro" id="IPR020922">
    <property type="entry name" value="dITP/XTP_pyrophosphatase"/>
</dbReference>
<dbReference type="AlphaFoldDB" id="A0A497XUE9"/>
<comment type="cofactor">
    <cofactor evidence="10">
        <name>Mg(2+)</name>
        <dbReference type="ChEBI" id="CHEBI:18420"/>
    </cofactor>
    <text evidence="10">Binds 1 Mg(2+) ion per subunit.</text>
</comment>
<dbReference type="NCBIfam" id="NF011399">
    <property type="entry name" value="PRK14824.1"/>
    <property type="match status" value="1"/>
</dbReference>
<dbReference type="GO" id="GO:0036222">
    <property type="term" value="F:XTP diphosphatase activity"/>
    <property type="evidence" value="ECO:0007669"/>
    <property type="project" value="UniProtKB-UniRule"/>
</dbReference>
<name>A0A497XUE9_9AQUI</name>
<dbReference type="Pfam" id="PF01725">
    <property type="entry name" value="Ham1p_like"/>
    <property type="match status" value="1"/>
</dbReference>
<dbReference type="PANTHER" id="PTHR11067">
    <property type="entry name" value="INOSINE TRIPHOSPHATE PYROPHOSPHATASE/HAM1 PROTEIN"/>
    <property type="match status" value="1"/>
</dbReference>